<keyword evidence="5 7" id="KW-0472">Membrane</keyword>
<feature type="transmembrane region" description="Helical" evidence="7">
    <location>
        <begin position="371"/>
        <end position="391"/>
    </location>
</feature>
<dbReference type="OrthoDB" id="420519at2759"/>
<dbReference type="PANTHER" id="PTHR12385:SF14">
    <property type="entry name" value="CHOLINE TRANSPORTER-LIKE 2"/>
    <property type="match status" value="1"/>
</dbReference>
<feature type="transmembrane region" description="Helical" evidence="7">
    <location>
        <begin position="466"/>
        <end position="486"/>
    </location>
</feature>
<dbReference type="GO" id="GO:0005886">
    <property type="term" value="C:plasma membrane"/>
    <property type="evidence" value="ECO:0007669"/>
    <property type="project" value="UniProtKB-SubCell"/>
</dbReference>
<comment type="similarity">
    <text evidence="2 7">Belongs to the CTL (choline transporter-like) family.</text>
</comment>
<feature type="transmembrane region" description="Helical" evidence="7">
    <location>
        <begin position="197"/>
        <end position="217"/>
    </location>
</feature>
<feature type="transmembrane region" description="Helical" evidence="7">
    <location>
        <begin position="436"/>
        <end position="460"/>
    </location>
</feature>
<protein>
    <recommendedName>
        <fullName evidence="7">Choline transporter-like protein</fullName>
    </recommendedName>
</protein>
<evidence type="ECO:0000256" key="5">
    <source>
        <dbReference type="ARBA" id="ARBA00023136"/>
    </source>
</evidence>
<comment type="function">
    <text evidence="7">Choline transporter.</text>
</comment>
<evidence type="ECO:0000256" key="4">
    <source>
        <dbReference type="ARBA" id="ARBA00022989"/>
    </source>
</evidence>
<evidence type="ECO:0000313" key="9">
    <source>
        <dbReference type="Proteomes" id="UP000270094"/>
    </source>
</evidence>
<sequence length="645" mass="72772">MFNEHQHVSSKIFLQATMLHVFFRDYRNRPYLYYFDITKCISYTTALGGCQTPQMCVAACPSKYFSYLQLQNPTITSEEFRQTVASSVYCLDTVNISTITSFLILRAYVQQQKCASYTVKSAPVLGRCVPEILIGAADSFNSIQQGNTSLDTLKNMFGDDGSIPPDKALNDSEKYIGQVVNSEGVITKIVHDLSKSWWQIATLVVAAGVLAFLWTVVLRILGGFMIWTSIIAILAVLGAGCGYSWFKWNTLRKVGAVDDFSFQPIFSVYFEMPTTWLIVAITASIALLILLLVLLFIRKRISIAVALIEESSRAVGHMMSTLIFPIFPFALHLLVRLHNSCRYEWEKILHLKFQSKYFQKQKFKKKSHSHFFFKFAFKVIALWGTIAIWLASSGVETCVRNDGRNTTCDCSTSAQDSSCLFIGLTKQESTVFWLQVYNLFAFFWMTCFVTSLGMHVYVILYNLGSLAFGSLIIAIIKVVRVILDYLDKKMATTKSAVMKSILSALKCCFWCMEVFFKFLTKNAFIMMAVYGKNFFTSAKDSFMLLVRNCVRAAVVNQVAGILLFLGKALITLGMEMIGVVRTAHGHVSISGSYFVADLFFDVYEMAVDTTFICFLEDSEQNDGSPEKPFYMSKNLQSILDVKNTK</sequence>
<dbReference type="PANTHER" id="PTHR12385">
    <property type="entry name" value="CHOLINE TRANSPORTER-LIKE (SLC FAMILY 44)"/>
    <property type="match status" value="1"/>
</dbReference>
<keyword evidence="6" id="KW-0325">Glycoprotein</keyword>
<evidence type="ECO:0000313" key="8">
    <source>
        <dbReference type="EMBL" id="VDM74441.1"/>
    </source>
</evidence>
<evidence type="ECO:0000256" key="7">
    <source>
        <dbReference type="RuleBase" id="RU368066"/>
    </source>
</evidence>
<keyword evidence="4 7" id="KW-1133">Transmembrane helix</keyword>
<keyword evidence="9" id="KW-1185">Reference proteome</keyword>
<name>A0A3P7IN76_STRVU</name>
<comment type="subcellular location">
    <subcellularLocation>
        <location evidence="7">Cell membrane</location>
        <topology evidence="7">Multi-pass membrane protein</topology>
    </subcellularLocation>
    <subcellularLocation>
        <location evidence="1">Membrane</location>
        <topology evidence="1">Multi-pass membrane protein</topology>
    </subcellularLocation>
</comment>
<evidence type="ECO:0000256" key="2">
    <source>
        <dbReference type="ARBA" id="ARBA00007168"/>
    </source>
</evidence>
<evidence type="ECO:0000256" key="1">
    <source>
        <dbReference type="ARBA" id="ARBA00004141"/>
    </source>
</evidence>
<dbReference type="Proteomes" id="UP000270094">
    <property type="component" value="Unassembled WGS sequence"/>
</dbReference>
<feature type="transmembrane region" description="Helical" evidence="7">
    <location>
        <begin position="507"/>
        <end position="530"/>
    </location>
</feature>
<dbReference type="GO" id="GO:0022857">
    <property type="term" value="F:transmembrane transporter activity"/>
    <property type="evidence" value="ECO:0007669"/>
    <property type="project" value="UniProtKB-UniRule"/>
</dbReference>
<gene>
    <name evidence="8" type="ORF">SVUK_LOCUS9439</name>
</gene>
<organism evidence="8 9">
    <name type="scientific">Strongylus vulgaris</name>
    <name type="common">Blood worm</name>
    <dbReference type="NCBI Taxonomy" id="40348"/>
    <lineage>
        <taxon>Eukaryota</taxon>
        <taxon>Metazoa</taxon>
        <taxon>Ecdysozoa</taxon>
        <taxon>Nematoda</taxon>
        <taxon>Chromadorea</taxon>
        <taxon>Rhabditida</taxon>
        <taxon>Rhabditina</taxon>
        <taxon>Rhabditomorpha</taxon>
        <taxon>Strongyloidea</taxon>
        <taxon>Strongylidae</taxon>
        <taxon>Strongylus</taxon>
    </lineage>
</organism>
<feature type="transmembrane region" description="Helical" evidence="7">
    <location>
        <begin position="276"/>
        <end position="297"/>
    </location>
</feature>
<feature type="transmembrane region" description="Helical" evidence="7">
    <location>
        <begin position="550"/>
        <end position="570"/>
    </location>
</feature>
<proteinExistence type="inferred from homology"/>
<feature type="transmembrane region" description="Helical" evidence="7">
    <location>
        <begin position="224"/>
        <end position="246"/>
    </location>
</feature>
<evidence type="ECO:0000256" key="3">
    <source>
        <dbReference type="ARBA" id="ARBA00022692"/>
    </source>
</evidence>
<evidence type="ECO:0000256" key="6">
    <source>
        <dbReference type="ARBA" id="ARBA00023180"/>
    </source>
</evidence>
<feature type="transmembrane region" description="Helical" evidence="7">
    <location>
        <begin position="318"/>
        <end position="335"/>
    </location>
</feature>
<dbReference type="InterPro" id="IPR007603">
    <property type="entry name" value="Choline_transptr-like"/>
</dbReference>
<dbReference type="Pfam" id="PF04515">
    <property type="entry name" value="Choline_transpo"/>
    <property type="match status" value="2"/>
</dbReference>
<dbReference type="AlphaFoldDB" id="A0A3P7IN76"/>
<accession>A0A3P7IN76</accession>
<reference evidence="8 9" key="1">
    <citation type="submission" date="2018-11" db="EMBL/GenBank/DDBJ databases">
        <authorList>
            <consortium name="Pathogen Informatics"/>
        </authorList>
    </citation>
    <scope>NUCLEOTIDE SEQUENCE [LARGE SCALE GENOMIC DNA]</scope>
</reference>
<dbReference type="EMBL" id="UYYB01094481">
    <property type="protein sequence ID" value="VDM74441.1"/>
    <property type="molecule type" value="Genomic_DNA"/>
</dbReference>
<keyword evidence="3 7" id="KW-0812">Transmembrane</keyword>